<dbReference type="InterPro" id="IPR007016">
    <property type="entry name" value="O-antigen_ligase-rel_domated"/>
</dbReference>
<keyword evidence="4 5" id="KW-0472">Membrane</keyword>
<dbReference type="Pfam" id="PF04932">
    <property type="entry name" value="Wzy_C"/>
    <property type="match status" value="1"/>
</dbReference>
<accession>A0A2A3JX30</accession>
<comment type="subcellular location">
    <subcellularLocation>
        <location evidence="1">Membrane</location>
        <topology evidence="1">Multi-pass membrane protein</topology>
    </subcellularLocation>
</comment>
<dbReference type="InterPro" id="IPR051533">
    <property type="entry name" value="WaaL-like"/>
</dbReference>
<feature type="domain" description="O-antigen ligase-related" evidence="6">
    <location>
        <begin position="250"/>
        <end position="398"/>
    </location>
</feature>
<evidence type="ECO:0000256" key="3">
    <source>
        <dbReference type="ARBA" id="ARBA00022989"/>
    </source>
</evidence>
<sequence length="484" mass="52597">MSDAALPPRKGFDWRGSLTILICGFFAMAVSFVLLGRDTLLIAFPFALLIFAVGIRFPMIALAGLLVLIMSNMSDNLIESFGAPSLAKITAPGLFVLLAARYAIYREPPYVPRIAIIFLSIIFAMKMLSATYALRWELSIALSIDFLKEAAVAILALAFMNNKRGFETVALSAVLPIVLICGLGLYQLLVDYSPTGFFGFSRFTYGSGRFSGMLFDPNFFGAIVVFVLPLGLFHLLNARGPTKMALWTLACGILIAGLLATQSRGALIGLALGLVVLSTSFTRKQFIAAAAIGGLVVVMAGVFAGDRFIERFTSIFDTAAAGAAQDTSTEGRLASWTVAYNLFNEHPWFGVGLGNFKVHYQNNALEDGLIFRGEARATHSLYLEFLTEQGLLGLLVFLGFAAFGTVSFFRGAALARSVGDDLMARRLVAFCAAFVGYLAAMTFLQDGIPRFLWYVVSLAAESHMIIRCIYADHPALQFRSRRVI</sequence>
<proteinExistence type="predicted"/>
<dbReference type="PANTHER" id="PTHR37422">
    <property type="entry name" value="TEICHURONIC ACID BIOSYNTHESIS PROTEIN TUAE"/>
    <property type="match status" value="1"/>
</dbReference>
<feature type="transmembrane region" description="Helical" evidence="5">
    <location>
        <begin position="81"/>
        <end position="102"/>
    </location>
</feature>
<dbReference type="EMBL" id="NTHN01000107">
    <property type="protein sequence ID" value="PBD19678.1"/>
    <property type="molecule type" value="Genomic_DNA"/>
</dbReference>
<dbReference type="AlphaFoldDB" id="A0A2A3JX30"/>
<evidence type="ECO:0000259" key="6">
    <source>
        <dbReference type="Pfam" id="PF04932"/>
    </source>
</evidence>
<dbReference type="PANTHER" id="PTHR37422:SF13">
    <property type="entry name" value="LIPOPOLYSACCHARIDE BIOSYNTHESIS PROTEIN PA4999-RELATED"/>
    <property type="match status" value="1"/>
</dbReference>
<keyword evidence="3 5" id="KW-1133">Transmembrane helix</keyword>
<feature type="transmembrane region" description="Helical" evidence="5">
    <location>
        <begin position="219"/>
        <end position="237"/>
    </location>
</feature>
<gene>
    <name evidence="7" type="ORF">CLG85_08110</name>
</gene>
<name>A0A2A3JX30_9RHOB</name>
<feature type="transmembrane region" description="Helical" evidence="5">
    <location>
        <begin position="42"/>
        <end position="69"/>
    </location>
</feature>
<feature type="transmembrane region" description="Helical" evidence="5">
    <location>
        <begin position="427"/>
        <end position="445"/>
    </location>
</feature>
<protein>
    <recommendedName>
        <fullName evidence="6">O-antigen ligase-related domain-containing protein</fullName>
    </recommendedName>
</protein>
<feature type="transmembrane region" description="Helical" evidence="5">
    <location>
        <begin position="286"/>
        <end position="304"/>
    </location>
</feature>
<feature type="transmembrane region" description="Helical" evidence="5">
    <location>
        <begin position="16"/>
        <end position="35"/>
    </location>
</feature>
<evidence type="ECO:0000313" key="7">
    <source>
        <dbReference type="EMBL" id="PBD19678.1"/>
    </source>
</evidence>
<feature type="transmembrane region" description="Helical" evidence="5">
    <location>
        <begin position="244"/>
        <end position="260"/>
    </location>
</feature>
<feature type="transmembrane region" description="Helical" evidence="5">
    <location>
        <begin position="169"/>
        <end position="189"/>
    </location>
</feature>
<evidence type="ECO:0000256" key="1">
    <source>
        <dbReference type="ARBA" id="ARBA00004141"/>
    </source>
</evidence>
<feature type="transmembrane region" description="Helical" evidence="5">
    <location>
        <begin position="140"/>
        <end position="160"/>
    </location>
</feature>
<organism evidence="7">
    <name type="scientific">Alloyangia mangrovi</name>
    <dbReference type="NCBI Taxonomy" id="1779329"/>
    <lineage>
        <taxon>Bacteria</taxon>
        <taxon>Pseudomonadati</taxon>
        <taxon>Pseudomonadota</taxon>
        <taxon>Alphaproteobacteria</taxon>
        <taxon>Rhodobacterales</taxon>
        <taxon>Roseobacteraceae</taxon>
        <taxon>Alloyangia</taxon>
    </lineage>
</organism>
<feature type="transmembrane region" description="Helical" evidence="5">
    <location>
        <begin position="391"/>
        <end position="415"/>
    </location>
</feature>
<feature type="transmembrane region" description="Helical" evidence="5">
    <location>
        <begin position="114"/>
        <end position="134"/>
    </location>
</feature>
<reference evidence="7" key="1">
    <citation type="submission" date="2017-09" db="EMBL/GenBank/DDBJ databases">
        <title>Yangia sp. SAOS 153D whole genome sequencing.</title>
        <authorList>
            <person name="Verma A."/>
            <person name="Krishnamurthi S."/>
        </authorList>
    </citation>
    <scope>NUCLEOTIDE SEQUENCE [LARGE SCALE GENOMIC DNA]</scope>
    <source>
        <strain evidence="7">SAOS 153D</strain>
    </source>
</reference>
<dbReference type="GO" id="GO:0016020">
    <property type="term" value="C:membrane"/>
    <property type="evidence" value="ECO:0007669"/>
    <property type="project" value="UniProtKB-SubCell"/>
</dbReference>
<evidence type="ECO:0000256" key="2">
    <source>
        <dbReference type="ARBA" id="ARBA00022692"/>
    </source>
</evidence>
<evidence type="ECO:0000256" key="5">
    <source>
        <dbReference type="SAM" id="Phobius"/>
    </source>
</evidence>
<evidence type="ECO:0000256" key="4">
    <source>
        <dbReference type="ARBA" id="ARBA00023136"/>
    </source>
</evidence>
<keyword evidence="2 5" id="KW-0812">Transmembrane</keyword>
<comment type="caution">
    <text evidence="7">The sequence shown here is derived from an EMBL/GenBank/DDBJ whole genome shotgun (WGS) entry which is preliminary data.</text>
</comment>
<dbReference type="OrthoDB" id="871774at2"/>